<dbReference type="InterPro" id="IPR007621">
    <property type="entry name" value="TPM_dom"/>
</dbReference>
<gene>
    <name evidence="3" type="ORF">NEA10_04800</name>
</gene>
<dbReference type="NCBIfam" id="NF047379">
    <property type="entry name" value="photo_II_Psb32"/>
    <property type="match status" value="1"/>
</dbReference>
<keyword evidence="1" id="KW-0812">Transmembrane</keyword>
<dbReference type="RefSeq" id="WP_252664126.1">
    <property type="nucleotide sequence ID" value="NZ_CP098611.1"/>
</dbReference>
<evidence type="ECO:0000256" key="1">
    <source>
        <dbReference type="SAM" id="Phobius"/>
    </source>
</evidence>
<proteinExistence type="predicted"/>
<keyword evidence="4" id="KW-1185">Reference proteome</keyword>
<name>A0ABY5AT98_9CYAN</name>
<dbReference type="PANTHER" id="PTHR30373:SF2">
    <property type="entry name" value="UPF0603 PROTEIN YGCG"/>
    <property type="match status" value="1"/>
</dbReference>
<dbReference type="EMBL" id="CP098611">
    <property type="protein sequence ID" value="USR92047.1"/>
    <property type="molecule type" value="Genomic_DNA"/>
</dbReference>
<evidence type="ECO:0000259" key="2">
    <source>
        <dbReference type="Pfam" id="PF04536"/>
    </source>
</evidence>
<organism evidence="3 4">
    <name type="scientific">Phormidium yuhuli AB48</name>
    <dbReference type="NCBI Taxonomy" id="2940671"/>
    <lineage>
        <taxon>Bacteria</taxon>
        <taxon>Bacillati</taxon>
        <taxon>Cyanobacteriota</taxon>
        <taxon>Cyanophyceae</taxon>
        <taxon>Oscillatoriophycideae</taxon>
        <taxon>Oscillatoriales</taxon>
        <taxon>Oscillatoriaceae</taxon>
        <taxon>Phormidium</taxon>
        <taxon>Phormidium yuhuli</taxon>
    </lineage>
</organism>
<protein>
    <submittedName>
        <fullName evidence="3">TPM domain-containing protein</fullName>
    </submittedName>
</protein>
<dbReference type="Pfam" id="PF04536">
    <property type="entry name" value="TPM_phosphatase"/>
    <property type="match status" value="1"/>
</dbReference>
<keyword evidence="1" id="KW-1133">Transmembrane helix</keyword>
<feature type="domain" description="TPM" evidence="2">
    <location>
        <begin position="60"/>
        <end position="184"/>
    </location>
</feature>
<keyword evidence="1" id="KW-0472">Membrane</keyword>
<dbReference type="Proteomes" id="UP001056708">
    <property type="component" value="Chromosome"/>
</dbReference>
<accession>A0ABY5AT98</accession>
<dbReference type="PANTHER" id="PTHR30373">
    <property type="entry name" value="UPF0603 PROTEIN YGCG"/>
    <property type="match status" value="1"/>
</dbReference>
<dbReference type="Gene3D" id="3.10.310.50">
    <property type="match status" value="1"/>
</dbReference>
<reference evidence="3" key="1">
    <citation type="submission" date="2022-06" db="EMBL/GenBank/DDBJ databases">
        <title>Genome sequence of Phormidium yuhuli AB48 isolated from an industrial photobioreactor environment.</title>
        <authorList>
            <person name="Qiu Y."/>
            <person name="Noonan A.J.C."/>
            <person name="Dofher K."/>
            <person name="Koch M."/>
            <person name="Kieft B."/>
            <person name="Lin X."/>
            <person name="Ziels R.M."/>
            <person name="Hallam S.J."/>
        </authorList>
    </citation>
    <scope>NUCLEOTIDE SEQUENCE</scope>
    <source>
        <strain evidence="3">AB48</strain>
    </source>
</reference>
<evidence type="ECO:0000313" key="3">
    <source>
        <dbReference type="EMBL" id="USR92047.1"/>
    </source>
</evidence>
<evidence type="ECO:0000313" key="4">
    <source>
        <dbReference type="Proteomes" id="UP001056708"/>
    </source>
</evidence>
<feature type="transmembrane region" description="Helical" evidence="1">
    <location>
        <begin position="224"/>
        <end position="243"/>
    </location>
</feature>
<sequence length="245" mass="26688">MTIQSQFSQRSGGDRTFGGIRVGVLALLGAIALWLCPSPALAVSVYNMPFVSPGEDTWILDEGNSISRINELQIGKALEELRAQTGAEVRFVTVRHIDYGETIQSFTDKLFEKWFPNPEEQANQVLISLDVVTNNAGIRVGEGLSDKLTPDIAESVAQETVLYPLIEGDKYNEAFIDAKDRLVAVLSGQGDPGAPELKVKEVQVEGTFATAEETAEKRSDATTFVIVLLIAATVIPMVTYYALYS</sequence>